<feature type="compositionally biased region" description="Polar residues" evidence="1">
    <location>
        <begin position="262"/>
        <end position="272"/>
    </location>
</feature>
<accession>A0A5M9K500</accession>
<feature type="compositionally biased region" description="Basic and acidic residues" evidence="1">
    <location>
        <begin position="324"/>
        <end position="341"/>
    </location>
</feature>
<dbReference type="OrthoDB" id="3542101at2759"/>
<feature type="region of interest" description="Disordered" evidence="1">
    <location>
        <begin position="320"/>
        <end position="344"/>
    </location>
</feature>
<feature type="compositionally biased region" description="Polar residues" evidence="1">
    <location>
        <begin position="683"/>
        <end position="705"/>
    </location>
</feature>
<keyword evidence="3" id="KW-1185">Reference proteome</keyword>
<evidence type="ECO:0000313" key="2">
    <source>
        <dbReference type="EMBL" id="KAA8575519.1"/>
    </source>
</evidence>
<feature type="region of interest" description="Disordered" evidence="1">
    <location>
        <begin position="381"/>
        <end position="401"/>
    </location>
</feature>
<feature type="region of interest" description="Disordered" evidence="1">
    <location>
        <begin position="231"/>
        <end position="307"/>
    </location>
</feature>
<protein>
    <submittedName>
        <fullName evidence="2">Uncharacterized protein</fullName>
    </submittedName>
</protein>
<evidence type="ECO:0000313" key="3">
    <source>
        <dbReference type="Proteomes" id="UP000322873"/>
    </source>
</evidence>
<dbReference type="AlphaFoldDB" id="A0A5M9K500"/>
<gene>
    <name evidence="2" type="ORF">EYC84_004668</name>
</gene>
<evidence type="ECO:0000256" key="1">
    <source>
        <dbReference type="SAM" id="MobiDB-lite"/>
    </source>
</evidence>
<dbReference type="EMBL" id="VICG01000002">
    <property type="protein sequence ID" value="KAA8575519.1"/>
    <property type="molecule type" value="Genomic_DNA"/>
</dbReference>
<reference evidence="2 3" key="1">
    <citation type="submission" date="2019-06" db="EMBL/GenBank/DDBJ databases">
        <title>Genome Sequence of the Brown Rot Fungal Pathogen Monilinia fructicola.</title>
        <authorList>
            <person name="De Miccolis Angelini R.M."/>
            <person name="Landi L."/>
            <person name="Abate D."/>
            <person name="Pollastro S."/>
            <person name="Romanazzi G."/>
            <person name="Faretra F."/>
        </authorList>
    </citation>
    <scope>NUCLEOTIDE SEQUENCE [LARGE SCALE GENOMIC DNA]</scope>
    <source>
        <strain evidence="2 3">Mfrc123</strain>
    </source>
</reference>
<dbReference type="VEuPathDB" id="FungiDB:MFRU_002g00340"/>
<name>A0A5M9K500_MONFR</name>
<dbReference type="Proteomes" id="UP000322873">
    <property type="component" value="Unassembled WGS sequence"/>
</dbReference>
<feature type="compositionally biased region" description="Basic and acidic residues" evidence="1">
    <location>
        <begin position="533"/>
        <end position="544"/>
    </location>
</feature>
<feature type="compositionally biased region" description="Polar residues" evidence="1">
    <location>
        <begin position="231"/>
        <end position="240"/>
    </location>
</feature>
<feature type="region of interest" description="Disordered" evidence="1">
    <location>
        <begin position="681"/>
        <end position="749"/>
    </location>
</feature>
<proteinExistence type="predicted"/>
<organism evidence="2 3">
    <name type="scientific">Monilinia fructicola</name>
    <name type="common">Brown rot fungus</name>
    <name type="synonym">Ciboria fructicola</name>
    <dbReference type="NCBI Taxonomy" id="38448"/>
    <lineage>
        <taxon>Eukaryota</taxon>
        <taxon>Fungi</taxon>
        <taxon>Dikarya</taxon>
        <taxon>Ascomycota</taxon>
        <taxon>Pezizomycotina</taxon>
        <taxon>Leotiomycetes</taxon>
        <taxon>Helotiales</taxon>
        <taxon>Sclerotiniaceae</taxon>
        <taxon>Monilinia</taxon>
    </lineage>
</organism>
<comment type="caution">
    <text evidence="2">The sequence shown here is derived from an EMBL/GenBank/DDBJ whole genome shotgun (WGS) entry which is preliminary data.</text>
</comment>
<sequence length="847" mass="91651">MMTALTTPPRGLLTDASFRTNRQRKQIVNQKPNYQYLSPDSFTTPDCAKFNLDYCSSSTPSSQSPYHILRRTTSTGALRSLARYQQTRVNRSPYDTTPHTPSKLSKAAISEYELIMKGIDFNATAPLTMPIRLSLNKKLPPMPIFRLANSPERRGLLDATDLNSSSLQFPTLQPNPNLQEFLANQNKQAIPEDLNFLTTTPGTHHSEANSDFELGVANIGTTYDASTKLVSKSTDENMVSPSVRDNKSSRLRKKSAQDKLASASNSGQSTHFHLTVPEAADRRVSSTTVQDNGSPLPRNRRTRSSLSNVEASLSVDNVFSSHPAIDDNHLPEQVNNDHDPSEPLIQLSNIEDNLTGLPETLTEVSSLTEAADVLETAPFTETEIHPEAPQAEDEEDVTQDGNQEIADSLNGQLQGHSAGQEDVTEGAIDPNLHSLANGDSIVRSESQATLARMERMSVAPPKKHFARDADVTILGRTASYDKVSARTYIKGSTEKVEQPRTGCTTKKVSVSRRKSSLPDSPENQALKPPVLTVEKKPSPMERLTKPTVSSAARAKSGPLKKSGTMASVKNAGKGLKKRLSTIIRTRRASQVVAPATSTAALDTASELAPFAEELDVGEEFALVYSQMNASSGQLVDSATSGTNAGSNLIDFQVSAERGPISEAEMDAIVLRLAAATPLPPILTNGTEESSLAEPTNHLPSLQGSANVEDEGEKIKPADVQVAAGDGASDPPPNENGNSGHADEQAPRAPVYSQLASGTHQEVFDRMQAALRLLLDAVHHETNPAVQIILYRMAEDLANRIKTINNNSKAVLYLQQAEDNMILAATLHQEHIERTLRSLGIQLNAGNN</sequence>
<feature type="region of interest" description="Disordered" evidence="1">
    <location>
        <begin position="492"/>
        <end position="565"/>
    </location>
</feature>